<evidence type="ECO:0000313" key="2">
    <source>
        <dbReference type="Proteomes" id="UP000734854"/>
    </source>
</evidence>
<accession>A0A8J5GCG2</accession>
<dbReference type="AlphaFoldDB" id="A0A8J5GCG2"/>
<evidence type="ECO:0000313" key="1">
    <source>
        <dbReference type="EMBL" id="KAG6505770.1"/>
    </source>
</evidence>
<comment type="caution">
    <text evidence="1">The sequence shown here is derived from an EMBL/GenBank/DDBJ whole genome shotgun (WGS) entry which is preliminary data.</text>
</comment>
<dbReference type="EMBL" id="JACMSC010000010">
    <property type="protein sequence ID" value="KAG6505770.1"/>
    <property type="molecule type" value="Genomic_DNA"/>
</dbReference>
<reference evidence="1 2" key="1">
    <citation type="submission" date="2020-08" db="EMBL/GenBank/DDBJ databases">
        <title>Plant Genome Project.</title>
        <authorList>
            <person name="Zhang R.-G."/>
        </authorList>
    </citation>
    <scope>NUCLEOTIDE SEQUENCE [LARGE SCALE GENOMIC DNA]</scope>
    <source>
        <tissue evidence="1">Rhizome</tissue>
    </source>
</reference>
<proteinExistence type="predicted"/>
<name>A0A8J5GCG2_ZINOF</name>
<gene>
    <name evidence="1" type="ORF">ZIOFF_038135</name>
</gene>
<keyword evidence="2" id="KW-1185">Reference proteome</keyword>
<sequence>MKLSHPQVLKTSNPLTELSWQIQFFLSDRPVHVTASPILLGFEEFRSTTEERIQGKRKVRRHVKMSDVNVLLHIQ</sequence>
<protein>
    <submittedName>
        <fullName evidence="1">Uncharacterized protein</fullName>
    </submittedName>
</protein>
<dbReference type="Proteomes" id="UP000734854">
    <property type="component" value="Unassembled WGS sequence"/>
</dbReference>
<organism evidence="1 2">
    <name type="scientific">Zingiber officinale</name>
    <name type="common">Ginger</name>
    <name type="synonym">Amomum zingiber</name>
    <dbReference type="NCBI Taxonomy" id="94328"/>
    <lineage>
        <taxon>Eukaryota</taxon>
        <taxon>Viridiplantae</taxon>
        <taxon>Streptophyta</taxon>
        <taxon>Embryophyta</taxon>
        <taxon>Tracheophyta</taxon>
        <taxon>Spermatophyta</taxon>
        <taxon>Magnoliopsida</taxon>
        <taxon>Liliopsida</taxon>
        <taxon>Zingiberales</taxon>
        <taxon>Zingiberaceae</taxon>
        <taxon>Zingiber</taxon>
    </lineage>
</organism>